<feature type="compositionally biased region" description="Low complexity" evidence="1">
    <location>
        <begin position="815"/>
        <end position="855"/>
    </location>
</feature>
<feature type="compositionally biased region" description="Polar residues" evidence="1">
    <location>
        <begin position="730"/>
        <end position="742"/>
    </location>
</feature>
<organism evidence="2 3">
    <name type="scientific">Jaminaea rosea</name>
    <dbReference type="NCBI Taxonomy" id="1569628"/>
    <lineage>
        <taxon>Eukaryota</taxon>
        <taxon>Fungi</taxon>
        <taxon>Dikarya</taxon>
        <taxon>Basidiomycota</taxon>
        <taxon>Ustilaginomycotina</taxon>
        <taxon>Exobasidiomycetes</taxon>
        <taxon>Microstromatales</taxon>
        <taxon>Microstromatales incertae sedis</taxon>
        <taxon>Jaminaea</taxon>
    </lineage>
</organism>
<evidence type="ECO:0000256" key="1">
    <source>
        <dbReference type="SAM" id="MobiDB-lite"/>
    </source>
</evidence>
<dbReference type="SUPFAM" id="SSF55961">
    <property type="entry name" value="Bet v1-like"/>
    <property type="match status" value="1"/>
</dbReference>
<dbReference type="OrthoDB" id="333905at2759"/>
<name>A0A316V237_9BASI</name>
<sequence length="1021" mass="105771">MPSKISNGASTLRRGRRSASGSGSGQAGAGGTPPTSNAPLPPRSPSELTQDALELLRQFLMYLDPPSAHLLPIDEPPNAEVPIPISDWNVIYSTTQATAVTSSIKVSSYPSSSKNLFCVQSILPGVSSRQFWTLMAESGNRRLWDTTVQEGGNWRWLEEELGSNEAPLARSIAARIEYLRMGAIFMVAKPRDMLLLSADVMLPATAECPLRMVSSCRSEVDPTKPPVKGYVRWDLGVGGFMVEEMRGIDAIRVTQLSDLGELASWVPNSVVRMVASTMVPRSLSLISKAALKIKPHEAILGPTAPPGASLRDEVCVKGHERWSRGRGLPGQIGKGPLRRAKETAADPSQSKPTTVTTADNTSGASSTHNSAPSTISESSAPSSPSSFKVPTAGNNLLVPPLTLQRLSTRLHDLTPQSHSPSSFHSRSVVSTDASSRGDRASEQSSPTSQDDRDQQRTEEGEGDLTIVVSDHAALTTDDSNESMSNSKRASTVITQEDSGDDALGQLRGETQLGERLQRFSMAARTTAEEDAEATRVGDTSAADDEGGDHDNGEEAKSVLAEALSTSLQSPQLLPQLLPQSPHRRQGSSSSAFALAGSPTAAGSGATPRSPSRIRMEQEATELSAMLLAGSDALISALAPGARGPSASAEHSDDESEAIGSKADIKPPSPLSGCGHSALTAPLPTIPSTSHRKASPSRIPFKAWDPSSPPSAFASSQSFSRSRPGFRRHVSNSSQPVVETSSAHAMRSFSYGAAKSSDASSVGVGSGAVVRDGSEAAATPGAGVAGQADPALSGKRGGPSRPYALALGMMAMLWASSSSKEQRRSPSSVAEDEAASSVHQQQQAASQSSRPVSAAPDGLTMQPPSASTSVSLAEGTASSKEDPSPAVTAARRALLQRTVSSSSSRSTTAAAAAAAVASVAAESSAAPAPPKSNKVQAVAPPITPVSTLPRSAYKPHPSSPPFAGPNFGSWSSSTVLSSPPASPRIPAEDSRERRLSRANYAGNSKLLTGSAGAGAGVGGSGT</sequence>
<feature type="compositionally biased region" description="Low complexity" evidence="1">
    <location>
        <begin position="968"/>
        <end position="978"/>
    </location>
</feature>
<dbReference type="GeneID" id="37026972"/>
<dbReference type="EMBL" id="KZ819662">
    <property type="protein sequence ID" value="PWN30621.1"/>
    <property type="molecule type" value="Genomic_DNA"/>
</dbReference>
<feature type="region of interest" description="Disordered" evidence="1">
    <location>
        <begin position="776"/>
        <end position="801"/>
    </location>
</feature>
<feature type="compositionally biased region" description="Low complexity" evidence="1">
    <location>
        <begin position="709"/>
        <end position="722"/>
    </location>
</feature>
<feature type="compositionally biased region" description="Low complexity" evidence="1">
    <location>
        <begin position="417"/>
        <end position="430"/>
    </location>
</feature>
<dbReference type="InterPro" id="IPR023393">
    <property type="entry name" value="START-like_dom_sf"/>
</dbReference>
<feature type="compositionally biased region" description="Polar residues" evidence="1">
    <location>
        <begin position="481"/>
        <end position="496"/>
    </location>
</feature>
<dbReference type="AlphaFoldDB" id="A0A316V237"/>
<feature type="compositionally biased region" description="Gly residues" evidence="1">
    <location>
        <begin position="1010"/>
        <end position="1021"/>
    </location>
</feature>
<feature type="region of interest" description="Disordered" evidence="1">
    <location>
        <begin position="815"/>
        <end position="1021"/>
    </location>
</feature>
<feature type="compositionally biased region" description="Gly residues" evidence="1">
    <location>
        <begin position="22"/>
        <end position="31"/>
    </location>
</feature>
<dbReference type="Gene3D" id="3.30.530.20">
    <property type="match status" value="1"/>
</dbReference>
<feature type="compositionally biased region" description="Basic and acidic residues" evidence="1">
    <location>
        <begin position="449"/>
        <end position="459"/>
    </location>
</feature>
<feature type="compositionally biased region" description="Low complexity" evidence="1">
    <location>
        <begin position="577"/>
        <end position="607"/>
    </location>
</feature>
<keyword evidence="3" id="KW-1185">Reference proteome</keyword>
<gene>
    <name evidence="2" type="ORF">BDZ90DRAFT_229632</name>
</gene>
<evidence type="ECO:0008006" key="4">
    <source>
        <dbReference type="Google" id="ProtNLM"/>
    </source>
</evidence>
<feature type="region of interest" description="Disordered" evidence="1">
    <location>
        <begin position="321"/>
        <end position="391"/>
    </location>
</feature>
<feature type="region of interest" description="Disordered" evidence="1">
    <location>
        <begin position="412"/>
        <end position="504"/>
    </location>
</feature>
<feature type="region of interest" description="Disordered" evidence="1">
    <location>
        <begin position="522"/>
        <end position="553"/>
    </location>
</feature>
<feature type="region of interest" description="Disordered" evidence="1">
    <location>
        <begin position="1"/>
        <end position="46"/>
    </location>
</feature>
<dbReference type="RefSeq" id="XP_025365233.1">
    <property type="nucleotide sequence ID" value="XM_025505149.1"/>
</dbReference>
<feature type="compositionally biased region" description="Low complexity" evidence="1">
    <location>
        <begin position="897"/>
        <end position="925"/>
    </location>
</feature>
<dbReference type="Proteomes" id="UP000245884">
    <property type="component" value="Unassembled WGS sequence"/>
</dbReference>
<reference evidence="2 3" key="1">
    <citation type="journal article" date="2018" name="Mol. Biol. Evol.">
        <title>Broad Genomic Sampling Reveals a Smut Pathogenic Ancestry of the Fungal Clade Ustilaginomycotina.</title>
        <authorList>
            <person name="Kijpornyongpan T."/>
            <person name="Mondo S.J."/>
            <person name="Barry K."/>
            <person name="Sandor L."/>
            <person name="Lee J."/>
            <person name="Lipzen A."/>
            <person name="Pangilinan J."/>
            <person name="LaButti K."/>
            <person name="Hainaut M."/>
            <person name="Henrissat B."/>
            <person name="Grigoriev I.V."/>
            <person name="Spatafora J.W."/>
            <person name="Aime M.C."/>
        </authorList>
    </citation>
    <scope>NUCLEOTIDE SEQUENCE [LARGE SCALE GENOMIC DNA]</scope>
    <source>
        <strain evidence="2 3">MCA 5214</strain>
    </source>
</reference>
<proteinExistence type="predicted"/>
<protein>
    <recommendedName>
        <fullName evidence="4">START domain-containing protein</fullName>
    </recommendedName>
</protein>
<feature type="region of interest" description="Disordered" evidence="1">
    <location>
        <begin position="577"/>
        <end position="614"/>
    </location>
</feature>
<feature type="compositionally biased region" description="Basic and acidic residues" evidence="1">
    <location>
        <begin position="985"/>
        <end position="994"/>
    </location>
</feature>
<feature type="compositionally biased region" description="Low complexity" evidence="1">
    <location>
        <begin position="370"/>
        <end position="386"/>
    </location>
</feature>
<evidence type="ECO:0000313" key="2">
    <source>
        <dbReference type="EMBL" id="PWN30621.1"/>
    </source>
</evidence>
<feature type="compositionally biased region" description="Polar residues" evidence="1">
    <location>
        <begin position="861"/>
        <end position="870"/>
    </location>
</feature>
<feature type="region of interest" description="Disordered" evidence="1">
    <location>
        <begin position="639"/>
        <end position="742"/>
    </location>
</feature>
<evidence type="ECO:0000313" key="3">
    <source>
        <dbReference type="Proteomes" id="UP000245884"/>
    </source>
</evidence>
<accession>A0A316V237</accession>
<feature type="compositionally biased region" description="Polar residues" evidence="1">
    <location>
        <begin position="346"/>
        <end position="369"/>
    </location>
</feature>